<keyword evidence="1" id="KW-0812">Transmembrane</keyword>
<evidence type="ECO:0000313" key="3">
    <source>
        <dbReference type="Proteomes" id="UP000183365"/>
    </source>
</evidence>
<dbReference type="AlphaFoldDB" id="A0A1L0FEB0"/>
<accession>A0A1L0FEB0</accession>
<dbReference type="EMBL" id="FQNF01000002">
    <property type="protein sequence ID" value="SGZ37942.1"/>
    <property type="molecule type" value="Genomic_DNA"/>
</dbReference>
<evidence type="ECO:0000256" key="1">
    <source>
        <dbReference type="SAM" id="Phobius"/>
    </source>
</evidence>
<dbReference type="Proteomes" id="UP000183365">
    <property type="component" value="Unassembled WGS sequence"/>
</dbReference>
<evidence type="ECO:0000313" key="2">
    <source>
        <dbReference type="EMBL" id="SGZ37942.1"/>
    </source>
</evidence>
<name>A0A1L0FEB0_9ASCO</name>
<keyword evidence="3" id="KW-1185">Reference proteome</keyword>
<dbReference type="VEuPathDB" id="FungiDB:HGUI_00142"/>
<keyword evidence="1" id="KW-1133">Transmembrane helix</keyword>
<feature type="transmembrane region" description="Helical" evidence="1">
    <location>
        <begin position="110"/>
        <end position="130"/>
    </location>
</feature>
<gene>
    <name evidence="2" type="ORF">HGUI_00142</name>
</gene>
<sequence length="249" mass="28938">MDNSKITPETLQYLKELTIQKKKDDLKAIIKIDFTYIILSIVSCYLLYKKSPTKGNHLTKFFICNLYTIYVVKNQMSGNPKYLTRIYRLITFLSLISNMVTYIWGNFYTWATLISLYTAYGFFSIIKNLLNFKNNLPLGKGYDHLNQPKQSQPTLMDSFSSPLQKMKQQENQQMAKSSLKNDENVVYKSSNGMKIPQNMSKGMKAALKMKDQNGNDIQNDEPLSKRQMKLKKKFEKMQKMNSNQGGVRH</sequence>
<protein>
    <recommendedName>
        <fullName evidence="4">Transmembrane protein</fullName>
    </recommendedName>
</protein>
<evidence type="ECO:0008006" key="4">
    <source>
        <dbReference type="Google" id="ProtNLM"/>
    </source>
</evidence>
<reference evidence="3" key="1">
    <citation type="submission" date="2016-11" db="EMBL/GenBank/DDBJ databases">
        <authorList>
            <person name="Guldener U."/>
        </authorList>
    </citation>
    <scope>NUCLEOTIDE SEQUENCE [LARGE SCALE GENOMIC DNA]</scope>
</reference>
<keyword evidence="1" id="KW-0472">Membrane</keyword>
<proteinExistence type="predicted"/>
<feature type="transmembrane region" description="Helical" evidence="1">
    <location>
        <begin position="28"/>
        <end position="48"/>
    </location>
</feature>
<dbReference type="OrthoDB" id="3973032at2759"/>
<feature type="transmembrane region" description="Helical" evidence="1">
    <location>
        <begin position="86"/>
        <end position="104"/>
    </location>
</feature>
<organism evidence="2 3">
    <name type="scientific">Hanseniaspora guilliermondii</name>
    <dbReference type="NCBI Taxonomy" id="56406"/>
    <lineage>
        <taxon>Eukaryota</taxon>
        <taxon>Fungi</taxon>
        <taxon>Dikarya</taxon>
        <taxon>Ascomycota</taxon>
        <taxon>Saccharomycotina</taxon>
        <taxon>Saccharomycetes</taxon>
        <taxon>Saccharomycodales</taxon>
        <taxon>Saccharomycodaceae</taxon>
        <taxon>Hanseniaspora</taxon>
    </lineage>
</organism>